<name>A0A409YTR0_9AGAR</name>
<accession>A0A409YTR0</accession>
<dbReference type="EMBL" id="NHYE01000329">
    <property type="protein sequence ID" value="PPR06406.1"/>
    <property type="molecule type" value="Genomic_DNA"/>
</dbReference>
<keyword evidence="2" id="KW-1185">Reference proteome</keyword>
<dbReference type="Proteomes" id="UP000284706">
    <property type="component" value="Unassembled WGS sequence"/>
</dbReference>
<protein>
    <submittedName>
        <fullName evidence="1">Uncharacterized protein</fullName>
    </submittedName>
</protein>
<comment type="caution">
    <text evidence="1">The sequence shown here is derived from an EMBL/GenBank/DDBJ whole genome shotgun (WGS) entry which is preliminary data.</text>
</comment>
<dbReference type="AlphaFoldDB" id="A0A409YTR0"/>
<evidence type="ECO:0000313" key="1">
    <source>
        <dbReference type="EMBL" id="PPR06406.1"/>
    </source>
</evidence>
<proteinExistence type="predicted"/>
<dbReference type="InParanoid" id="A0A409YTR0"/>
<gene>
    <name evidence="1" type="ORF">CVT26_004852</name>
</gene>
<reference evidence="1 2" key="1">
    <citation type="journal article" date="2018" name="Evol. Lett.">
        <title>Horizontal gene cluster transfer increased hallucinogenic mushroom diversity.</title>
        <authorList>
            <person name="Reynolds H.T."/>
            <person name="Vijayakumar V."/>
            <person name="Gluck-Thaler E."/>
            <person name="Korotkin H.B."/>
            <person name="Matheny P.B."/>
            <person name="Slot J.C."/>
        </authorList>
    </citation>
    <scope>NUCLEOTIDE SEQUENCE [LARGE SCALE GENOMIC DNA]</scope>
    <source>
        <strain evidence="1 2">SRW20</strain>
    </source>
</reference>
<organism evidence="1 2">
    <name type="scientific">Gymnopilus dilepis</name>
    <dbReference type="NCBI Taxonomy" id="231916"/>
    <lineage>
        <taxon>Eukaryota</taxon>
        <taxon>Fungi</taxon>
        <taxon>Dikarya</taxon>
        <taxon>Basidiomycota</taxon>
        <taxon>Agaricomycotina</taxon>
        <taxon>Agaricomycetes</taxon>
        <taxon>Agaricomycetidae</taxon>
        <taxon>Agaricales</taxon>
        <taxon>Agaricineae</taxon>
        <taxon>Hymenogastraceae</taxon>
        <taxon>Gymnopilus</taxon>
    </lineage>
</organism>
<sequence length="154" mass="17045">MAGVVVNDRQIALASEPGYSEAIAPRCGCVKATFILYRKLNVIRNVVSRGVGQTSSGLGEMIPKSYAFWHAIGQHIEVIQHRPRSSRAKTKGDRGREATLEDGEGRCWWQREVMLRNRCGCAAGRFGGGSGNEQLLDLAAFWMQFEKRRGCALC</sequence>
<evidence type="ECO:0000313" key="2">
    <source>
        <dbReference type="Proteomes" id="UP000284706"/>
    </source>
</evidence>